<comment type="caution">
    <text evidence="2">The sequence shown here is derived from an EMBL/GenBank/DDBJ whole genome shotgun (WGS) entry which is preliminary data.</text>
</comment>
<dbReference type="Proteomes" id="UP000549052">
    <property type="component" value="Unassembled WGS sequence"/>
</dbReference>
<keyword evidence="1" id="KW-1133">Transmembrane helix</keyword>
<keyword evidence="1" id="KW-0812">Transmembrane</keyword>
<organism evidence="2 3">
    <name type="scientific">Phyllobacterium myrsinacearum</name>
    <dbReference type="NCBI Taxonomy" id="28101"/>
    <lineage>
        <taxon>Bacteria</taxon>
        <taxon>Pseudomonadati</taxon>
        <taxon>Pseudomonadota</taxon>
        <taxon>Alphaproteobacteria</taxon>
        <taxon>Hyphomicrobiales</taxon>
        <taxon>Phyllobacteriaceae</taxon>
        <taxon>Phyllobacterium</taxon>
    </lineage>
</organism>
<keyword evidence="2" id="KW-0282">Flagellum</keyword>
<dbReference type="EMBL" id="JACGXN010000016">
    <property type="protein sequence ID" value="MBA8881745.1"/>
    <property type="molecule type" value="Genomic_DNA"/>
</dbReference>
<protein>
    <submittedName>
        <fullName evidence="2">Flagellar biosynthesis protein FliR</fullName>
    </submittedName>
</protein>
<feature type="transmembrane region" description="Helical" evidence="1">
    <location>
        <begin position="41"/>
        <end position="59"/>
    </location>
</feature>
<reference evidence="2 3" key="1">
    <citation type="submission" date="2020-07" db="EMBL/GenBank/DDBJ databases">
        <title>Genomic Encyclopedia of Type Strains, Phase IV (KMG-V): Genome sequencing to study the core and pangenomes of soil and plant-associated prokaryotes.</title>
        <authorList>
            <person name="Whitman W."/>
        </authorList>
    </citation>
    <scope>NUCLEOTIDE SEQUENCE [LARGE SCALE GENOMIC DNA]</scope>
    <source>
        <strain evidence="2 3">AN3</strain>
    </source>
</reference>
<evidence type="ECO:0000313" key="2">
    <source>
        <dbReference type="EMBL" id="MBA8881745.1"/>
    </source>
</evidence>
<name>A0A839EUG3_9HYPH</name>
<keyword evidence="3" id="KW-1185">Reference proteome</keyword>
<proteinExistence type="predicted"/>
<dbReference type="AlphaFoldDB" id="A0A839EUG3"/>
<sequence length="87" mass="9580">MSQGLPPKTSRTFTKRMLIANVILCWAEIFFGTYMGATEGVIVAAFGLIGICFSAYMGVGHFDFRRATDFITSMTNASQSDEVEPKE</sequence>
<evidence type="ECO:0000256" key="1">
    <source>
        <dbReference type="SAM" id="Phobius"/>
    </source>
</evidence>
<dbReference type="RefSeq" id="WP_182552291.1">
    <property type="nucleotide sequence ID" value="NZ_JACGXN010000016.1"/>
</dbReference>
<keyword evidence="1" id="KW-0472">Membrane</keyword>
<accession>A0A839EUG3</accession>
<feature type="transmembrane region" description="Helical" evidence="1">
    <location>
        <begin position="18"/>
        <end position="35"/>
    </location>
</feature>
<keyword evidence="2" id="KW-0966">Cell projection</keyword>
<evidence type="ECO:0000313" key="3">
    <source>
        <dbReference type="Proteomes" id="UP000549052"/>
    </source>
</evidence>
<gene>
    <name evidence="2" type="ORF">FHW16_005490</name>
</gene>
<keyword evidence="2" id="KW-0969">Cilium</keyword>